<feature type="compositionally biased region" description="Low complexity" evidence="1">
    <location>
        <begin position="32"/>
        <end position="45"/>
    </location>
</feature>
<sequence>MDMDTKSNDDSAGSDSLDKSMQIKCVMVETTGSVSGEAGPSSSSSEELDNCSRDSAAESAEEVKLGTGLGPGKQADQKTEAGAGDSLNRETPPCNSSTTSTSCTAFETKVKLISQNLKETTLAETSASASASCSASASASASSSSSLLEPQSHNNSSTSTEDSASRVKKVRFHPDAKENDGGNWVKTKRRAAQTKRASSPSGMDLDGEADQQTEEYDEDEVEEEKFDLAKTVAEAEDYLKEHPLTFVNRALCESLPNGTQPCDGLMTVDQLSLDRDGTELRYYMEEPQNNDEDFYKRIKPENGIERVLGKETKAGKVQFLLRYENQGGLFWESEDFIKRMCPTLLKAYEKNRERRQQLLMHHVAKRQSVRQRYTDF</sequence>
<dbReference type="SUPFAM" id="SSF54160">
    <property type="entry name" value="Chromo domain-like"/>
    <property type="match status" value="1"/>
</dbReference>
<dbReference type="KEGG" id="dan:6498455"/>
<evidence type="ECO:0000256" key="1">
    <source>
        <dbReference type="SAM" id="MobiDB-lite"/>
    </source>
</evidence>
<dbReference type="PROSITE" id="PS50013">
    <property type="entry name" value="CHROMO_2"/>
    <property type="match status" value="1"/>
</dbReference>
<proteinExistence type="predicted"/>
<dbReference type="EMBL" id="CH902620">
    <property type="protein sequence ID" value="EDV32080.2"/>
    <property type="molecule type" value="Genomic_DNA"/>
</dbReference>
<dbReference type="SMR" id="B3MNH2"/>
<feature type="compositionally biased region" description="Acidic residues" evidence="1">
    <location>
        <begin position="205"/>
        <end position="222"/>
    </location>
</feature>
<reference evidence="3 4" key="1">
    <citation type="journal article" date="2007" name="Nature">
        <title>Evolution of genes and genomes on the Drosophila phylogeny.</title>
        <authorList>
            <consortium name="Drosophila 12 Genomes Consortium"/>
            <person name="Clark A.G."/>
            <person name="Eisen M.B."/>
            <person name="Smith D.R."/>
            <person name="Bergman C.M."/>
            <person name="Oliver B."/>
            <person name="Markow T.A."/>
            <person name="Kaufman T.C."/>
            <person name="Kellis M."/>
            <person name="Gelbart W."/>
            <person name="Iyer V.N."/>
            <person name="Pollard D.A."/>
            <person name="Sackton T.B."/>
            <person name="Larracuente A.M."/>
            <person name="Singh N.D."/>
            <person name="Abad J.P."/>
            <person name="Abt D.N."/>
            <person name="Adryan B."/>
            <person name="Aguade M."/>
            <person name="Akashi H."/>
            <person name="Anderson W.W."/>
            <person name="Aquadro C.F."/>
            <person name="Ardell D.H."/>
            <person name="Arguello R."/>
            <person name="Artieri C.G."/>
            <person name="Barbash D.A."/>
            <person name="Barker D."/>
            <person name="Barsanti P."/>
            <person name="Batterham P."/>
            <person name="Batzoglou S."/>
            <person name="Begun D."/>
            <person name="Bhutkar A."/>
            <person name="Blanco E."/>
            <person name="Bosak S.A."/>
            <person name="Bradley R.K."/>
            <person name="Brand A.D."/>
            <person name="Brent M.R."/>
            <person name="Brooks A.N."/>
            <person name="Brown R.H."/>
            <person name="Butlin R.K."/>
            <person name="Caggese C."/>
            <person name="Calvi B.R."/>
            <person name="Bernardo de Carvalho A."/>
            <person name="Caspi A."/>
            <person name="Castrezana S."/>
            <person name="Celniker S.E."/>
            <person name="Chang J.L."/>
            <person name="Chapple C."/>
            <person name="Chatterji S."/>
            <person name="Chinwalla A."/>
            <person name="Civetta A."/>
            <person name="Clifton S.W."/>
            <person name="Comeron J.M."/>
            <person name="Costello J.C."/>
            <person name="Coyne J.A."/>
            <person name="Daub J."/>
            <person name="David R.G."/>
            <person name="Delcher A.L."/>
            <person name="Delehaunty K."/>
            <person name="Do C.B."/>
            <person name="Ebling H."/>
            <person name="Edwards K."/>
            <person name="Eickbush T."/>
            <person name="Evans J.D."/>
            <person name="Filipski A."/>
            <person name="Findeiss S."/>
            <person name="Freyhult E."/>
            <person name="Fulton L."/>
            <person name="Fulton R."/>
            <person name="Garcia A.C."/>
            <person name="Gardiner A."/>
            <person name="Garfield D.A."/>
            <person name="Garvin B.E."/>
            <person name="Gibson G."/>
            <person name="Gilbert D."/>
            <person name="Gnerre S."/>
            <person name="Godfrey J."/>
            <person name="Good R."/>
            <person name="Gotea V."/>
            <person name="Gravely B."/>
            <person name="Greenberg A.J."/>
            <person name="Griffiths-Jones S."/>
            <person name="Gross S."/>
            <person name="Guigo R."/>
            <person name="Gustafson E.A."/>
            <person name="Haerty W."/>
            <person name="Hahn M.W."/>
            <person name="Halligan D.L."/>
            <person name="Halpern A.L."/>
            <person name="Halter G.M."/>
            <person name="Han M.V."/>
            <person name="Heger A."/>
            <person name="Hillier L."/>
            <person name="Hinrichs A.S."/>
            <person name="Holmes I."/>
            <person name="Hoskins R.A."/>
            <person name="Hubisz M.J."/>
            <person name="Hultmark D."/>
            <person name="Huntley M.A."/>
            <person name="Jaffe D.B."/>
            <person name="Jagadeeshan S."/>
            <person name="Jeck W.R."/>
            <person name="Johnson J."/>
            <person name="Jones C.D."/>
            <person name="Jordan W.C."/>
            <person name="Karpen G.H."/>
            <person name="Kataoka E."/>
            <person name="Keightley P.D."/>
            <person name="Kheradpour P."/>
            <person name="Kirkness E.F."/>
            <person name="Koerich L.B."/>
            <person name="Kristiansen K."/>
            <person name="Kudrna D."/>
            <person name="Kulathinal R.J."/>
            <person name="Kumar S."/>
            <person name="Kwok R."/>
            <person name="Lander E."/>
            <person name="Langley C.H."/>
            <person name="Lapoint R."/>
            <person name="Lazzaro B.P."/>
            <person name="Lee S.J."/>
            <person name="Levesque L."/>
            <person name="Li R."/>
            <person name="Lin C.F."/>
            <person name="Lin M.F."/>
            <person name="Lindblad-Toh K."/>
            <person name="Llopart A."/>
            <person name="Long M."/>
            <person name="Low L."/>
            <person name="Lozovsky E."/>
            <person name="Lu J."/>
            <person name="Luo M."/>
            <person name="Machado C.A."/>
            <person name="Makalowski W."/>
            <person name="Marzo M."/>
            <person name="Matsuda M."/>
            <person name="Matzkin L."/>
            <person name="McAllister B."/>
            <person name="McBride C.S."/>
            <person name="McKernan B."/>
            <person name="McKernan K."/>
            <person name="Mendez-Lago M."/>
            <person name="Minx P."/>
            <person name="Mollenhauer M.U."/>
            <person name="Montooth K."/>
            <person name="Mount S.M."/>
            <person name="Mu X."/>
            <person name="Myers E."/>
            <person name="Negre B."/>
            <person name="Newfeld S."/>
            <person name="Nielsen R."/>
            <person name="Noor M.A."/>
            <person name="O'Grady P."/>
            <person name="Pachter L."/>
            <person name="Papaceit M."/>
            <person name="Parisi M.J."/>
            <person name="Parisi M."/>
            <person name="Parts L."/>
            <person name="Pedersen J.S."/>
            <person name="Pesole G."/>
            <person name="Phillippy A.M."/>
            <person name="Ponting C.P."/>
            <person name="Pop M."/>
            <person name="Porcelli D."/>
            <person name="Powell J.R."/>
            <person name="Prohaska S."/>
            <person name="Pruitt K."/>
            <person name="Puig M."/>
            <person name="Quesneville H."/>
            <person name="Ram K.R."/>
            <person name="Rand D."/>
            <person name="Rasmussen M.D."/>
            <person name="Reed L.K."/>
            <person name="Reenan R."/>
            <person name="Reily A."/>
            <person name="Remington K.A."/>
            <person name="Rieger T.T."/>
            <person name="Ritchie M.G."/>
            <person name="Robin C."/>
            <person name="Rogers Y.H."/>
            <person name="Rohde C."/>
            <person name="Rozas J."/>
            <person name="Rubenfield M.J."/>
            <person name="Ruiz A."/>
            <person name="Russo S."/>
            <person name="Salzberg S.L."/>
            <person name="Sanchez-Gracia A."/>
            <person name="Saranga D.J."/>
            <person name="Sato H."/>
            <person name="Schaeffer S.W."/>
            <person name="Schatz M.C."/>
            <person name="Schlenke T."/>
            <person name="Schwartz R."/>
            <person name="Segarra C."/>
            <person name="Singh R.S."/>
            <person name="Sirot L."/>
            <person name="Sirota M."/>
            <person name="Sisneros N.B."/>
            <person name="Smith C.D."/>
            <person name="Smith T.F."/>
            <person name="Spieth J."/>
            <person name="Stage D.E."/>
            <person name="Stark A."/>
            <person name="Stephan W."/>
            <person name="Strausberg R.L."/>
            <person name="Strempel S."/>
            <person name="Sturgill D."/>
            <person name="Sutton G."/>
            <person name="Sutton G.G."/>
            <person name="Tao W."/>
            <person name="Teichmann S."/>
            <person name="Tobari Y.N."/>
            <person name="Tomimura Y."/>
            <person name="Tsolas J.M."/>
            <person name="Valente V.L."/>
            <person name="Venter E."/>
            <person name="Venter J.C."/>
            <person name="Vicario S."/>
            <person name="Vieira F.G."/>
            <person name="Vilella A.J."/>
            <person name="Villasante A."/>
            <person name="Walenz B."/>
            <person name="Wang J."/>
            <person name="Wasserman M."/>
            <person name="Watts T."/>
            <person name="Wilson D."/>
            <person name="Wilson R.K."/>
            <person name="Wing R.A."/>
            <person name="Wolfner M.F."/>
            <person name="Wong A."/>
            <person name="Wong G.K."/>
            <person name="Wu C.I."/>
            <person name="Wu G."/>
            <person name="Yamamoto D."/>
            <person name="Yang H.P."/>
            <person name="Yang S.P."/>
            <person name="Yorke J.A."/>
            <person name="Yoshida K."/>
            <person name="Zdobnov E."/>
            <person name="Zhang P."/>
            <person name="Zhang Y."/>
            <person name="Zimin A.V."/>
            <person name="Baldwin J."/>
            <person name="Abdouelleil A."/>
            <person name="Abdulkadir J."/>
            <person name="Abebe A."/>
            <person name="Abera B."/>
            <person name="Abreu J."/>
            <person name="Acer S.C."/>
            <person name="Aftuck L."/>
            <person name="Alexander A."/>
            <person name="An P."/>
            <person name="Anderson E."/>
            <person name="Anderson S."/>
            <person name="Arachi H."/>
            <person name="Azer M."/>
            <person name="Bachantsang P."/>
            <person name="Barry A."/>
            <person name="Bayul T."/>
            <person name="Berlin A."/>
            <person name="Bessette D."/>
            <person name="Bloom T."/>
            <person name="Blye J."/>
            <person name="Boguslavskiy L."/>
            <person name="Bonnet C."/>
            <person name="Boukhgalter B."/>
            <person name="Bourzgui I."/>
            <person name="Brown A."/>
            <person name="Cahill P."/>
            <person name="Channer S."/>
            <person name="Cheshatsang Y."/>
            <person name="Chuda L."/>
            <person name="Citroen M."/>
            <person name="Collymore A."/>
            <person name="Cooke P."/>
            <person name="Costello M."/>
            <person name="D'Aco K."/>
            <person name="Daza R."/>
            <person name="De Haan G."/>
            <person name="DeGray S."/>
            <person name="DeMaso C."/>
            <person name="Dhargay N."/>
            <person name="Dooley K."/>
            <person name="Dooley E."/>
            <person name="Doricent M."/>
            <person name="Dorje P."/>
            <person name="Dorjee K."/>
            <person name="Dupes A."/>
            <person name="Elong R."/>
            <person name="Falk J."/>
            <person name="Farina A."/>
            <person name="Faro S."/>
            <person name="Ferguson D."/>
            <person name="Fisher S."/>
            <person name="Foley C.D."/>
            <person name="Franke A."/>
            <person name="Friedrich D."/>
            <person name="Gadbois L."/>
            <person name="Gearin G."/>
            <person name="Gearin C.R."/>
            <person name="Giannoukos G."/>
            <person name="Goode T."/>
            <person name="Graham J."/>
            <person name="Grandbois E."/>
            <person name="Grewal S."/>
            <person name="Gyaltsen K."/>
            <person name="Hafez N."/>
            <person name="Hagos B."/>
            <person name="Hall J."/>
            <person name="Henson C."/>
            <person name="Hollinger A."/>
            <person name="Honan T."/>
            <person name="Huard M.D."/>
            <person name="Hughes L."/>
            <person name="Hurhula B."/>
            <person name="Husby M.E."/>
            <person name="Kamat A."/>
            <person name="Kanga B."/>
            <person name="Kashin S."/>
            <person name="Khazanovich D."/>
            <person name="Kisner P."/>
            <person name="Lance K."/>
            <person name="Lara M."/>
            <person name="Lee W."/>
            <person name="Lennon N."/>
            <person name="Letendre F."/>
            <person name="LeVine R."/>
            <person name="Lipovsky A."/>
            <person name="Liu X."/>
            <person name="Liu J."/>
            <person name="Liu S."/>
            <person name="Lokyitsang T."/>
            <person name="Lokyitsang Y."/>
            <person name="Lubonja R."/>
            <person name="Lui A."/>
            <person name="MacDonald P."/>
            <person name="Magnisalis V."/>
            <person name="Maru K."/>
            <person name="Matthews C."/>
            <person name="McCusker W."/>
            <person name="McDonough S."/>
            <person name="Mehta T."/>
            <person name="Meldrim J."/>
            <person name="Meneus L."/>
            <person name="Mihai O."/>
            <person name="Mihalev A."/>
            <person name="Mihova T."/>
            <person name="Mittelman R."/>
            <person name="Mlenga V."/>
            <person name="Montmayeur A."/>
            <person name="Mulrain L."/>
            <person name="Navidi A."/>
            <person name="Naylor J."/>
            <person name="Negash T."/>
            <person name="Nguyen T."/>
            <person name="Nguyen N."/>
            <person name="Nicol R."/>
            <person name="Norbu C."/>
            <person name="Norbu N."/>
            <person name="Novod N."/>
            <person name="O'Neill B."/>
            <person name="Osman S."/>
            <person name="Markiewicz E."/>
            <person name="Oyono O.L."/>
            <person name="Patti C."/>
            <person name="Phunkhang P."/>
            <person name="Pierre F."/>
            <person name="Priest M."/>
            <person name="Raghuraman S."/>
            <person name="Rege F."/>
            <person name="Reyes R."/>
            <person name="Rise C."/>
            <person name="Rogov P."/>
            <person name="Ross K."/>
            <person name="Ryan E."/>
            <person name="Settipalli S."/>
            <person name="Shea T."/>
            <person name="Sherpa N."/>
            <person name="Shi L."/>
            <person name="Shih D."/>
            <person name="Sparrow T."/>
            <person name="Spaulding J."/>
            <person name="Stalker J."/>
            <person name="Stange-Thomann N."/>
            <person name="Stavropoulos S."/>
            <person name="Stone C."/>
            <person name="Strader C."/>
            <person name="Tesfaye S."/>
            <person name="Thomson T."/>
            <person name="Thoulutsang Y."/>
            <person name="Thoulutsang D."/>
            <person name="Topham K."/>
            <person name="Topping I."/>
            <person name="Tsamla T."/>
            <person name="Vassiliev H."/>
            <person name="Vo A."/>
            <person name="Wangchuk T."/>
            <person name="Wangdi T."/>
            <person name="Weiand M."/>
            <person name="Wilkinson J."/>
            <person name="Wilson A."/>
            <person name="Yadav S."/>
            <person name="Young G."/>
            <person name="Yu Q."/>
            <person name="Zembek L."/>
            <person name="Zhong D."/>
            <person name="Zimmer A."/>
            <person name="Zwirko Z."/>
            <person name="Jaffe D.B."/>
            <person name="Alvarez P."/>
            <person name="Brockman W."/>
            <person name="Butler J."/>
            <person name="Chin C."/>
            <person name="Gnerre S."/>
            <person name="Grabherr M."/>
            <person name="Kleber M."/>
            <person name="Mauceli E."/>
            <person name="MacCallum I."/>
        </authorList>
    </citation>
    <scope>NUCLEOTIDE SEQUENCE [LARGE SCALE GENOMIC DNA]</scope>
    <source>
        <strain evidence="4">Tucson 14024-0371.13</strain>
    </source>
</reference>
<dbReference type="GO" id="GO:0005694">
    <property type="term" value="C:chromosome"/>
    <property type="evidence" value="ECO:0007669"/>
    <property type="project" value="UniProtKB-ARBA"/>
</dbReference>
<feature type="compositionally biased region" description="Polar residues" evidence="1">
    <location>
        <begin position="147"/>
        <end position="162"/>
    </location>
</feature>
<dbReference type="eggNOG" id="ENOG502T34H">
    <property type="taxonomic scope" value="Eukaryota"/>
</dbReference>
<protein>
    <recommendedName>
        <fullName evidence="2">Chromo domain-containing protein</fullName>
    </recommendedName>
</protein>
<dbReference type="GeneID" id="6498455"/>
<feature type="compositionally biased region" description="Basic and acidic residues" evidence="1">
    <location>
        <begin position="50"/>
        <end position="64"/>
    </location>
</feature>
<organism evidence="3 4">
    <name type="scientific">Drosophila ananassae</name>
    <name type="common">Fruit fly</name>
    <dbReference type="NCBI Taxonomy" id="7217"/>
    <lineage>
        <taxon>Eukaryota</taxon>
        <taxon>Metazoa</taxon>
        <taxon>Ecdysozoa</taxon>
        <taxon>Arthropoda</taxon>
        <taxon>Hexapoda</taxon>
        <taxon>Insecta</taxon>
        <taxon>Pterygota</taxon>
        <taxon>Neoptera</taxon>
        <taxon>Endopterygota</taxon>
        <taxon>Diptera</taxon>
        <taxon>Brachycera</taxon>
        <taxon>Muscomorpha</taxon>
        <taxon>Ephydroidea</taxon>
        <taxon>Drosophilidae</taxon>
        <taxon>Drosophila</taxon>
        <taxon>Sophophora</taxon>
    </lineage>
</organism>
<dbReference type="Proteomes" id="UP000007801">
    <property type="component" value="Unassembled WGS sequence"/>
</dbReference>
<gene>
    <name evidence="3" type="primary">Dana\GF15649</name>
    <name evidence="3" type="synonym">dana_GLEANR_16413</name>
    <name evidence="3" type="ORF">GF15649</name>
</gene>
<accession>B3MNH2</accession>
<feature type="region of interest" description="Disordered" evidence="1">
    <location>
        <begin position="121"/>
        <end position="222"/>
    </location>
</feature>
<dbReference type="GO" id="GO:0008157">
    <property type="term" value="F:protein phosphatase 1 binding"/>
    <property type="evidence" value="ECO:0007669"/>
    <property type="project" value="EnsemblMetazoa"/>
</dbReference>
<feature type="region of interest" description="Disordered" evidence="1">
    <location>
        <begin position="1"/>
        <end position="102"/>
    </location>
</feature>
<dbReference type="InterPro" id="IPR016197">
    <property type="entry name" value="Chromo-like_dom_sf"/>
</dbReference>
<dbReference type="InParanoid" id="B3MNH2"/>
<dbReference type="CDD" id="cd00024">
    <property type="entry name" value="CD_CSD"/>
    <property type="match status" value="1"/>
</dbReference>
<keyword evidence="4" id="KW-1185">Reference proteome</keyword>
<evidence type="ECO:0000259" key="2">
    <source>
        <dbReference type="PROSITE" id="PS50013"/>
    </source>
</evidence>
<name>B3MNH2_DROAN</name>
<feature type="domain" description="Chromo" evidence="2">
    <location>
        <begin position="302"/>
        <end position="360"/>
    </location>
</feature>
<feature type="compositionally biased region" description="Low complexity" evidence="1">
    <location>
        <begin position="126"/>
        <end position="146"/>
    </location>
</feature>
<dbReference type="HOGENOM" id="CLU_799915_0_0_1"/>
<evidence type="ECO:0000313" key="3">
    <source>
        <dbReference type="EMBL" id="EDV32080.2"/>
    </source>
</evidence>
<evidence type="ECO:0000313" key="4">
    <source>
        <dbReference type="Proteomes" id="UP000007801"/>
    </source>
</evidence>
<dbReference type="OrthoDB" id="8026791at2759"/>
<dbReference type="AlphaFoldDB" id="B3MNH2"/>
<dbReference type="Gene3D" id="2.40.50.40">
    <property type="match status" value="1"/>
</dbReference>
<dbReference type="InterPro" id="IPR000953">
    <property type="entry name" value="Chromo/chromo_shadow_dom"/>
</dbReference>
<dbReference type="FunCoup" id="B3MNH2">
    <property type="interactions" value="7"/>
</dbReference>